<evidence type="ECO:0000256" key="1">
    <source>
        <dbReference type="ARBA" id="ARBA00004325"/>
    </source>
</evidence>
<organism evidence="6 7">
    <name type="scientific">Salvator merianae</name>
    <name type="common">Argentine black and white tegu</name>
    <name type="synonym">Tupinambis merianae</name>
    <dbReference type="NCBI Taxonomy" id="96440"/>
    <lineage>
        <taxon>Eukaryota</taxon>
        <taxon>Metazoa</taxon>
        <taxon>Chordata</taxon>
        <taxon>Craniata</taxon>
        <taxon>Vertebrata</taxon>
        <taxon>Euteleostomi</taxon>
        <taxon>Lepidosauria</taxon>
        <taxon>Squamata</taxon>
        <taxon>Bifurcata</taxon>
        <taxon>Unidentata</taxon>
        <taxon>Episquamata</taxon>
        <taxon>Laterata</taxon>
        <taxon>Teiioidea</taxon>
        <taxon>Teiidae</taxon>
        <taxon>Salvator</taxon>
    </lineage>
</organism>
<reference evidence="6" key="1">
    <citation type="submission" date="2025-08" db="UniProtKB">
        <authorList>
            <consortium name="Ensembl"/>
        </authorList>
    </citation>
    <scope>IDENTIFICATION</scope>
</reference>
<dbReference type="AlphaFoldDB" id="A0A8D0BZI0"/>
<dbReference type="Proteomes" id="UP000694421">
    <property type="component" value="Unplaced"/>
</dbReference>
<proteinExistence type="predicted"/>
<dbReference type="InterPro" id="IPR007667">
    <property type="entry name" value="Hypoxia_induced_domain"/>
</dbReference>
<dbReference type="Ensembl" id="ENSSMRT00000017246.1">
    <property type="protein sequence ID" value="ENSSMRP00000014808.1"/>
    <property type="gene ID" value="ENSSMRG00000011518.1"/>
</dbReference>
<dbReference type="Gene3D" id="6.10.140.1320">
    <property type="match status" value="1"/>
</dbReference>
<keyword evidence="3" id="KW-1133">Transmembrane helix</keyword>
<dbReference type="PANTHER" id="PTHR12297">
    <property type="entry name" value="HYPOXIA-INDUCBILE GENE 1 HIG1 -RELATED"/>
    <property type="match status" value="1"/>
</dbReference>
<reference evidence="6" key="2">
    <citation type="submission" date="2025-09" db="UniProtKB">
        <authorList>
            <consortium name="Ensembl"/>
        </authorList>
    </citation>
    <scope>IDENTIFICATION</scope>
</reference>
<evidence type="ECO:0000259" key="5">
    <source>
        <dbReference type="Pfam" id="PF04588"/>
    </source>
</evidence>
<keyword evidence="4" id="KW-0472">Membrane</keyword>
<dbReference type="GO" id="GO:0097250">
    <property type="term" value="P:mitochondrial respirasome assembly"/>
    <property type="evidence" value="ECO:0007669"/>
    <property type="project" value="TreeGrafter"/>
</dbReference>
<accession>A0A8D0BZI0</accession>
<dbReference type="PANTHER" id="PTHR12297:SF18">
    <property type="entry name" value="HIG1 DOMAIN FAMILY MEMBER 2A"/>
    <property type="match status" value="1"/>
</dbReference>
<dbReference type="GO" id="GO:0031966">
    <property type="term" value="C:mitochondrial membrane"/>
    <property type="evidence" value="ECO:0007669"/>
    <property type="project" value="UniProtKB-SubCell"/>
</dbReference>
<evidence type="ECO:0000313" key="6">
    <source>
        <dbReference type="Ensembl" id="ENSSMRP00000014808.1"/>
    </source>
</evidence>
<dbReference type="Pfam" id="PF04588">
    <property type="entry name" value="HIG_1_N"/>
    <property type="match status" value="1"/>
</dbReference>
<evidence type="ECO:0000256" key="4">
    <source>
        <dbReference type="ARBA" id="ARBA00023136"/>
    </source>
</evidence>
<keyword evidence="2" id="KW-0812">Transmembrane</keyword>
<feature type="domain" description="HIG1" evidence="5">
    <location>
        <begin position="51"/>
        <end position="93"/>
    </location>
</feature>
<comment type="subcellular location">
    <subcellularLocation>
        <location evidence="1">Mitochondrion membrane</location>
    </subcellularLocation>
</comment>
<dbReference type="InterPro" id="IPR050355">
    <property type="entry name" value="RCF1"/>
</dbReference>
<protein>
    <recommendedName>
        <fullName evidence="5">HIG1 domain-containing protein</fullName>
    </recommendedName>
</protein>
<evidence type="ECO:0000256" key="3">
    <source>
        <dbReference type="ARBA" id="ARBA00022989"/>
    </source>
</evidence>
<evidence type="ECO:0000313" key="7">
    <source>
        <dbReference type="Proteomes" id="UP000694421"/>
    </source>
</evidence>
<sequence>MSNRSNLKIGTRDGKKTPPLVFLPYISSLSSLFKRKEERFTKRYGNERRDCFGTAGTLTCGLICFRKANTHQSQIMMQANVHAQGFIVAAVLGSIMASAIKSRSEPICFCD</sequence>
<keyword evidence="7" id="KW-1185">Reference proteome</keyword>
<evidence type="ECO:0000256" key="2">
    <source>
        <dbReference type="ARBA" id="ARBA00022692"/>
    </source>
</evidence>
<name>A0A8D0BZI0_SALMN</name>